<proteinExistence type="evidence at transcript level"/>
<name>A0A142C1H8_CONBE</name>
<feature type="signal peptide" evidence="1">
    <location>
        <begin position="1"/>
        <end position="20"/>
    </location>
</feature>
<protein>
    <submittedName>
        <fullName evidence="2">Conotoxin</fullName>
    </submittedName>
</protein>
<reference evidence="2" key="1">
    <citation type="submission" date="2015-12" db="EMBL/GenBank/DDBJ databases">
        <title>High throughput identification of novel conotoxins from the Chinese tubular cone snail Conus betulinus by multitranscriptome sequencing.</title>
        <authorList>
            <person name="Ruan Z."/>
            <person name="Peng C."/>
            <person name="Shi Q."/>
            <person name="Yao G."/>
            <person name="Gao B.-M."/>
        </authorList>
    </citation>
    <scope>NUCLEOTIDE SEQUENCE</scope>
</reference>
<evidence type="ECO:0000256" key="1">
    <source>
        <dbReference type="SAM" id="SignalP"/>
    </source>
</evidence>
<organism evidence="2">
    <name type="scientific">Conus betulinus</name>
    <name type="common">Beech cone</name>
    <dbReference type="NCBI Taxonomy" id="89764"/>
    <lineage>
        <taxon>Eukaryota</taxon>
        <taxon>Metazoa</taxon>
        <taxon>Spiralia</taxon>
        <taxon>Lophotrochozoa</taxon>
        <taxon>Mollusca</taxon>
        <taxon>Gastropoda</taxon>
        <taxon>Caenogastropoda</taxon>
        <taxon>Neogastropoda</taxon>
        <taxon>Conoidea</taxon>
        <taxon>Conidae</taxon>
        <taxon>Conus</taxon>
        <taxon>Dendroconus</taxon>
    </lineage>
</organism>
<feature type="chain" id="PRO_5007492951" evidence="1">
    <location>
        <begin position="21"/>
        <end position="105"/>
    </location>
</feature>
<dbReference type="AlphaFoldDB" id="A0A142C1H8"/>
<sequence>MMSKLGAVLVIFLVLSSMEALHLDADGLAGVTTKQKVDKKSVAENSILALALRGEEDIGLCESSTCASDEECHPDKCGRCGLCTSQSPKCWHCECAQTNPGCDHK</sequence>
<dbReference type="EMBL" id="KU563931">
    <property type="protein sequence ID" value="AMP44679.1"/>
    <property type="molecule type" value="mRNA"/>
</dbReference>
<keyword evidence="1" id="KW-0732">Signal</keyword>
<accession>A0A142C1H8</accession>
<evidence type="ECO:0000313" key="2">
    <source>
        <dbReference type="EMBL" id="AMP44679.1"/>
    </source>
</evidence>